<feature type="domain" description="MCM C-terminal AAA(+) ATPase" evidence="4">
    <location>
        <begin position="20"/>
        <end position="111"/>
    </location>
</feature>
<evidence type="ECO:0000256" key="1">
    <source>
        <dbReference type="ARBA" id="ARBA00022741"/>
    </source>
</evidence>
<feature type="chain" id="PRO_5035946703" description="MCM C-terminal AAA(+) ATPase domain-containing protein" evidence="3">
    <location>
        <begin position="21"/>
        <end position="358"/>
    </location>
</feature>
<evidence type="ECO:0000313" key="5">
    <source>
        <dbReference type="EMBL" id="CAG5130706.1"/>
    </source>
</evidence>
<gene>
    <name evidence="5" type="ORF">CUNI_LOCUS16264</name>
</gene>
<dbReference type="Gene3D" id="3.40.50.300">
    <property type="entry name" value="P-loop containing nucleotide triphosphate hydrolases"/>
    <property type="match status" value="1"/>
</dbReference>
<reference evidence="5" key="1">
    <citation type="submission" date="2021-04" db="EMBL/GenBank/DDBJ databases">
        <authorList>
            <consortium name="Molecular Ecology Group"/>
        </authorList>
    </citation>
    <scope>NUCLEOTIDE SEQUENCE</scope>
</reference>
<keyword evidence="2" id="KW-0067">ATP-binding</keyword>
<evidence type="ECO:0000313" key="6">
    <source>
        <dbReference type="Proteomes" id="UP000678393"/>
    </source>
</evidence>
<accession>A0A8S3ZU52</accession>
<evidence type="ECO:0000256" key="2">
    <source>
        <dbReference type="ARBA" id="ARBA00022840"/>
    </source>
</evidence>
<dbReference type="Pfam" id="PF00493">
    <property type="entry name" value="MCM"/>
    <property type="match status" value="1"/>
</dbReference>
<dbReference type="GO" id="GO:0005634">
    <property type="term" value="C:nucleus"/>
    <property type="evidence" value="ECO:0007669"/>
    <property type="project" value="TreeGrafter"/>
</dbReference>
<dbReference type="GO" id="GO:0003677">
    <property type="term" value="F:DNA binding"/>
    <property type="evidence" value="ECO:0007669"/>
    <property type="project" value="InterPro"/>
</dbReference>
<dbReference type="PANTHER" id="PTHR11630:SF75">
    <property type="entry name" value="MINICHROMOSOME MAINTENANCE DOMAIN-CONTAINING PROTEIN 2"/>
    <property type="match status" value="1"/>
</dbReference>
<dbReference type="InterPro" id="IPR027417">
    <property type="entry name" value="P-loop_NTPase"/>
</dbReference>
<dbReference type="GO" id="GO:0017116">
    <property type="term" value="F:single-stranded DNA helicase activity"/>
    <property type="evidence" value="ECO:0007669"/>
    <property type="project" value="TreeGrafter"/>
</dbReference>
<dbReference type="Proteomes" id="UP000678393">
    <property type="component" value="Unassembled WGS sequence"/>
</dbReference>
<protein>
    <recommendedName>
        <fullName evidence="4">MCM C-terminal AAA(+) ATPase domain-containing protein</fullName>
    </recommendedName>
</protein>
<keyword evidence="1" id="KW-0547">Nucleotide-binding</keyword>
<proteinExistence type="predicted"/>
<organism evidence="5 6">
    <name type="scientific">Candidula unifasciata</name>
    <dbReference type="NCBI Taxonomy" id="100452"/>
    <lineage>
        <taxon>Eukaryota</taxon>
        <taxon>Metazoa</taxon>
        <taxon>Spiralia</taxon>
        <taxon>Lophotrochozoa</taxon>
        <taxon>Mollusca</taxon>
        <taxon>Gastropoda</taxon>
        <taxon>Heterobranchia</taxon>
        <taxon>Euthyneura</taxon>
        <taxon>Panpulmonata</taxon>
        <taxon>Eupulmonata</taxon>
        <taxon>Stylommatophora</taxon>
        <taxon>Helicina</taxon>
        <taxon>Helicoidea</taxon>
        <taxon>Geomitridae</taxon>
        <taxon>Candidula</taxon>
    </lineage>
</organism>
<dbReference type="GO" id="GO:0000727">
    <property type="term" value="P:double-strand break repair via break-induced replication"/>
    <property type="evidence" value="ECO:0007669"/>
    <property type="project" value="TreeGrafter"/>
</dbReference>
<keyword evidence="6" id="KW-1185">Reference proteome</keyword>
<sequence>MIKLRLLLLMSLVLCPQKNSLHILAIGRETRLIHSLMEYAQQFSPRTFQASTTVPLTGKVVFDKHTWAPYFLHCGSLLLSSGGVCFVGDLCNWKKTRKDQLQAILTSNKIIFDFATKVSAGLSQQLCFTLECQVWGLYDPTNKSVKTSSSKDHILGGSDTGDLTKSFTDAFSYACFLDSGDSTTEQEIFTQVTCHILSSWCKQENDADASLSVSKEDFEHFLAISRQVEVRMSSEAESLIQSYYTASRTARSSGLCGSDVPPSALFTLTSLSVGFAKLKLQPFVSKCDALMAVFLYEESLAARFGVSMLNIYPQPHVPNSSIDDFLGIENDTVMQHFHEQLLRFCSCFTDNYSLHREE</sequence>
<evidence type="ECO:0000256" key="3">
    <source>
        <dbReference type="SAM" id="SignalP"/>
    </source>
</evidence>
<dbReference type="GO" id="GO:0005524">
    <property type="term" value="F:ATP binding"/>
    <property type="evidence" value="ECO:0007669"/>
    <property type="project" value="UniProtKB-KW"/>
</dbReference>
<keyword evidence="3" id="KW-0732">Signal</keyword>
<dbReference type="InterPro" id="IPR031327">
    <property type="entry name" value="MCM"/>
</dbReference>
<name>A0A8S3ZU52_9EUPU</name>
<feature type="signal peptide" evidence="3">
    <location>
        <begin position="1"/>
        <end position="20"/>
    </location>
</feature>
<dbReference type="OrthoDB" id="2015372at2759"/>
<dbReference type="EMBL" id="CAJHNH020004201">
    <property type="protein sequence ID" value="CAG5130706.1"/>
    <property type="molecule type" value="Genomic_DNA"/>
</dbReference>
<comment type="caution">
    <text evidence="5">The sequence shown here is derived from an EMBL/GenBank/DDBJ whole genome shotgun (WGS) entry which is preliminary data.</text>
</comment>
<dbReference type="PANTHER" id="PTHR11630">
    <property type="entry name" value="DNA REPLICATION LICENSING FACTOR MCM FAMILY MEMBER"/>
    <property type="match status" value="1"/>
</dbReference>
<evidence type="ECO:0000259" key="4">
    <source>
        <dbReference type="Pfam" id="PF00493"/>
    </source>
</evidence>
<dbReference type="AlphaFoldDB" id="A0A8S3ZU52"/>
<dbReference type="InterPro" id="IPR001208">
    <property type="entry name" value="MCM_dom"/>
</dbReference>